<comment type="caution">
    <text evidence="1">The sequence shown here is derived from an EMBL/GenBank/DDBJ whole genome shotgun (WGS) entry which is preliminary data.</text>
</comment>
<organism evidence="1 2">
    <name type="scientific">Chryseobacterium kwangjuense</name>
    <dbReference type="NCBI Taxonomy" id="267125"/>
    <lineage>
        <taxon>Bacteria</taxon>
        <taxon>Pseudomonadati</taxon>
        <taxon>Bacteroidota</taxon>
        <taxon>Flavobacteriia</taxon>
        <taxon>Flavobacteriales</taxon>
        <taxon>Weeksellaceae</taxon>
        <taxon>Chryseobacterium group</taxon>
        <taxon>Chryseobacterium</taxon>
    </lineage>
</organism>
<reference evidence="2" key="1">
    <citation type="submission" date="2015-12" db="EMBL/GenBank/DDBJ databases">
        <title>Genome sequence of a biocontrol rhizobacterium Chryseobacterium kwangjuense strain KJ1R5 isolated from pepper (Capsicum annuum L.).</title>
        <authorList>
            <person name="Jeong J.-J."/>
            <person name="Park H."/>
            <person name="Mannaa M."/>
            <person name="Sang M.K."/>
            <person name="Choi I.-G."/>
            <person name="Kim K.D."/>
        </authorList>
    </citation>
    <scope>NUCLEOTIDE SEQUENCE [LARGE SCALE GENOMIC DNA]</scope>
    <source>
        <strain evidence="2">KJ1R5</strain>
    </source>
</reference>
<protein>
    <recommendedName>
        <fullName evidence="3">Lipoprotein</fullName>
    </recommendedName>
</protein>
<evidence type="ECO:0008006" key="3">
    <source>
        <dbReference type="Google" id="ProtNLM"/>
    </source>
</evidence>
<proteinExistence type="predicted"/>
<name>A0A135WH29_9FLAO</name>
<reference evidence="1 2" key="2">
    <citation type="journal article" date="2016" name="Genome Announc.">
        <title>Draft Genome Sequence of a Biocontrol Rhizobacterium, Chryseobacterium kwangjuense Strain KJ1R5, Isolated from Pepper (Capsicum annuum).</title>
        <authorList>
            <person name="Jeong J.J."/>
            <person name="Park H."/>
            <person name="Park B.H."/>
            <person name="Mannaa M."/>
            <person name="Sang M.K."/>
            <person name="Choi I.G."/>
            <person name="Kim K.D."/>
        </authorList>
    </citation>
    <scope>NUCLEOTIDE SEQUENCE [LARGE SCALE GENOMIC DNA]</scope>
    <source>
        <strain evidence="1 2">KJ1R5</strain>
    </source>
</reference>
<accession>A0A135WH29</accession>
<sequence length="118" mass="14078">MQLFRYFTFFAFLLLVLSCKDEKKIYKRIETKNYFLEGYTYSNYSDKVFPNELVLIDKTSKDTIYHCTDCYNDFHLILEDTLLIYGGNKLDSTITHGIILKKVPVPQEYKYNIPFKTK</sequence>
<evidence type="ECO:0000313" key="2">
    <source>
        <dbReference type="Proteomes" id="UP000070513"/>
    </source>
</evidence>
<dbReference type="Proteomes" id="UP000070513">
    <property type="component" value="Unassembled WGS sequence"/>
</dbReference>
<gene>
    <name evidence="1" type="ORF">AU378_00025</name>
</gene>
<dbReference type="PROSITE" id="PS51257">
    <property type="entry name" value="PROKAR_LIPOPROTEIN"/>
    <property type="match status" value="1"/>
</dbReference>
<dbReference type="AlphaFoldDB" id="A0A135WH29"/>
<dbReference type="EMBL" id="LPUR01000001">
    <property type="protein sequence ID" value="KXH84190.1"/>
    <property type="molecule type" value="Genomic_DNA"/>
</dbReference>
<evidence type="ECO:0000313" key="1">
    <source>
        <dbReference type="EMBL" id="KXH84190.1"/>
    </source>
</evidence>